<sequence length="54" mass="5915">MSANAPMREVARRAFATEFNDASHTFKESDDERAPAYQLLPTGRRPTACSSSAP</sequence>
<comment type="caution">
    <text evidence="1">The sequence shown here is derived from an EMBL/GenBank/DDBJ whole genome shotgun (WGS) entry which is preliminary data.</text>
</comment>
<dbReference type="AlphaFoldDB" id="A0A0P7GM35"/>
<dbReference type="EMBL" id="LGUC01000001">
    <property type="protein sequence ID" value="KPN29615.1"/>
    <property type="molecule type" value="Genomic_DNA"/>
</dbReference>
<protein>
    <submittedName>
        <fullName evidence="1">Uncharacterized protein</fullName>
    </submittedName>
</protein>
<gene>
    <name evidence="1" type="ORF">SY89_00329</name>
</gene>
<organism evidence="1 2">
    <name type="scientific">Halolamina pelagica</name>
    <dbReference type="NCBI Taxonomy" id="699431"/>
    <lineage>
        <taxon>Archaea</taxon>
        <taxon>Methanobacteriati</taxon>
        <taxon>Methanobacteriota</taxon>
        <taxon>Stenosarchaea group</taxon>
        <taxon>Halobacteria</taxon>
        <taxon>Halobacteriales</taxon>
        <taxon>Haloferacaceae</taxon>
    </lineage>
</organism>
<name>A0A0P7GM35_9EURY</name>
<evidence type="ECO:0000313" key="1">
    <source>
        <dbReference type="EMBL" id="KPN29615.1"/>
    </source>
</evidence>
<proteinExistence type="predicted"/>
<dbReference type="Proteomes" id="UP000050535">
    <property type="component" value="Unassembled WGS sequence"/>
</dbReference>
<evidence type="ECO:0000313" key="2">
    <source>
        <dbReference type="Proteomes" id="UP000050535"/>
    </source>
</evidence>
<reference evidence="2" key="1">
    <citation type="submission" date="2013-11" db="EMBL/GenBank/DDBJ databases">
        <authorList>
            <person name="Hoang H.T."/>
            <person name="Killian M.L."/>
            <person name="Madson D.M."/>
            <person name="Arruda P.H.E."/>
            <person name="Sun D."/>
            <person name="Schwartz K.J."/>
            <person name="Yoon K."/>
        </authorList>
    </citation>
    <scope>NUCLEOTIDE SEQUENCE [LARGE SCALE GENOMIC DNA]</scope>
    <source>
        <strain evidence="2">CDK2</strain>
    </source>
</reference>
<keyword evidence="2" id="KW-1185">Reference proteome</keyword>
<accession>A0A0P7GM35</accession>